<accession>A0A090ZIA6</accession>
<dbReference type="GeneID" id="77012233"/>
<dbReference type="EMBL" id="WNZZ01000026">
    <property type="protein sequence ID" value="MUG25498.1"/>
    <property type="molecule type" value="Genomic_DNA"/>
</dbReference>
<evidence type="ECO:0000313" key="1">
    <source>
        <dbReference type="EMBL" id="KFN09975.1"/>
    </source>
</evidence>
<proteinExistence type="predicted"/>
<evidence type="ECO:0000313" key="2">
    <source>
        <dbReference type="EMBL" id="MUG25498.1"/>
    </source>
</evidence>
<comment type="caution">
    <text evidence="1">The sequence shown here is derived from an EMBL/GenBank/DDBJ whole genome shotgun (WGS) entry which is preliminary data.</text>
</comment>
<evidence type="ECO:0000313" key="4">
    <source>
        <dbReference type="Proteomes" id="UP000442469"/>
    </source>
</evidence>
<gene>
    <name evidence="1" type="ORF">DJ90_419</name>
    <name evidence="2" type="ORF">GNQ08_24345</name>
</gene>
<dbReference type="STRING" id="44252.DJ90_419"/>
<dbReference type="PATRIC" id="fig|44252.3.peg.1653"/>
<reference evidence="2 4" key="2">
    <citation type="submission" date="2019-11" db="EMBL/GenBank/DDBJ databases">
        <title>Draft genome sequences of five Paenibacillus species of dairy origin.</title>
        <authorList>
            <person name="Olajide A.M."/>
            <person name="Chen S."/>
            <person name="Lapointe G."/>
        </authorList>
    </citation>
    <scope>NUCLEOTIDE SEQUENCE [LARGE SCALE GENOMIC DNA]</scope>
    <source>
        <strain evidence="2 4">3CT49</strain>
    </source>
</reference>
<dbReference type="HOGENOM" id="CLU_701792_0_0_9"/>
<dbReference type="AlphaFoldDB" id="A0A090ZIA6"/>
<keyword evidence="3" id="KW-1185">Reference proteome</keyword>
<dbReference type="OrthoDB" id="2514334at2"/>
<organism evidence="1 3">
    <name type="scientific">Paenibacillus macerans</name>
    <name type="common">Bacillus macerans</name>
    <dbReference type="NCBI Taxonomy" id="44252"/>
    <lineage>
        <taxon>Bacteria</taxon>
        <taxon>Bacillati</taxon>
        <taxon>Bacillota</taxon>
        <taxon>Bacilli</taxon>
        <taxon>Bacillales</taxon>
        <taxon>Paenibacillaceae</taxon>
        <taxon>Paenibacillus</taxon>
    </lineage>
</organism>
<dbReference type="Proteomes" id="UP000029278">
    <property type="component" value="Unassembled WGS sequence"/>
</dbReference>
<dbReference type="RefSeq" id="WP_036620961.1">
    <property type="nucleotide sequence ID" value="NZ_BGML01000005.1"/>
</dbReference>
<name>A0A090ZIA6_PAEMA</name>
<reference evidence="1 3" key="1">
    <citation type="submission" date="2014-04" db="EMBL/GenBank/DDBJ databases">
        <authorList>
            <person name="Bishop-Lilly K.A."/>
            <person name="Broomall S.M."/>
            <person name="Chain P.S."/>
            <person name="Chertkov O."/>
            <person name="Coyne S.R."/>
            <person name="Daligault H.E."/>
            <person name="Davenport K.W."/>
            <person name="Erkkila T."/>
            <person name="Frey K.G."/>
            <person name="Gibbons H.S."/>
            <person name="Gu W."/>
            <person name="Jaissle J."/>
            <person name="Johnson S.L."/>
            <person name="Koroleva G.I."/>
            <person name="Ladner J.T."/>
            <person name="Lo C.-C."/>
            <person name="Minogue T.D."/>
            <person name="Munk C."/>
            <person name="Palacios G.F."/>
            <person name="Redden C.L."/>
            <person name="Rosenzweig C.N."/>
            <person name="Scholz M.B."/>
            <person name="Teshima H."/>
            <person name="Xu Y."/>
        </authorList>
    </citation>
    <scope>NUCLEOTIDE SEQUENCE [LARGE SCALE GENOMIC DNA]</scope>
    <source>
        <strain evidence="1 3">8244</strain>
    </source>
</reference>
<dbReference type="EMBL" id="JMQA01000020">
    <property type="protein sequence ID" value="KFN09975.1"/>
    <property type="molecule type" value="Genomic_DNA"/>
</dbReference>
<evidence type="ECO:0000313" key="3">
    <source>
        <dbReference type="Proteomes" id="UP000029278"/>
    </source>
</evidence>
<protein>
    <submittedName>
        <fullName evidence="1">Uncharacterized protein</fullName>
    </submittedName>
</protein>
<dbReference type="Proteomes" id="UP000442469">
    <property type="component" value="Unassembled WGS sequence"/>
</dbReference>
<sequence>MILNEQHYLWLCELTGTGLLTSQHSGSVMEIVRGLQPSLAGRGQGDLAEAMLKSAHLADWELLGRGGERGSEWFLFADQTHRQGAIAVSEPRASEDYDTYSFPLDEAIYKLREMLVPGGKHVFTGLGPGGWHAALLAEALGAEAVVFGAPTMEELPGKAVNFVGEDDPVGDHTGKVVFVKQAEDLGEADEAFLYRKLVFEESGKAVVSAQSEFSRFVSWFYNTAGTVEPEVWKIFFPGSEEEEAVILADLGVYSVFMKVGELNKEKLLHAIDAAVRYAAGQLETGRDQLAAELDKLPDENYETLVSEKAEKYAMKATDFVMRIFESVQTVLMGVALFTLEQETFDMNTPIDSFRTQIYDLLDQELERVKACLDQAIARRLEASFQVPDFGFEW</sequence>